<sequence length="357" mass="40398">MKILKCLFFSLLSLLVLACNEPEEAAPQADLGFASGKYQQGIFITNEGNFDWGHGTISHFNPETGEVSNNIFKQKNGFELGNVVQSMTLHKDKGYVVVNNSARIEIVNPATMEWQGRIHIPKSSPRYLLPLSNKKAYVTDLYADRFYVIDLQKDSLIKEIPTTGWTEKMTQLDKWVFMTQTRTVFDNRKEGGELLLKIDGATDQVVDSVALPKGPMDVVLDARNKLWVLCNGGLIERTPALVKINPYTLEIEKQFDFGNDAGTYPSRLRMNDNGTKLYYLNHHIYEQDIDADTLNQEPLVPANGRLFYGLGFDTQLQQVYACDAIDYVQQGWVFRFDLLGVKIDSFKVGVIPGEFVF</sequence>
<dbReference type="PROSITE" id="PS51257">
    <property type="entry name" value="PROKAR_LIPOPROTEIN"/>
    <property type="match status" value="1"/>
</dbReference>
<dbReference type="EMBL" id="JBDKWZ010000002">
    <property type="protein sequence ID" value="MEN7547012.1"/>
    <property type="molecule type" value="Genomic_DNA"/>
</dbReference>
<keyword evidence="3" id="KW-1185">Reference proteome</keyword>
<dbReference type="SUPFAM" id="SSF50974">
    <property type="entry name" value="Nitrous oxide reductase, N-terminal domain"/>
    <property type="match status" value="1"/>
</dbReference>
<dbReference type="Pfam" id="PF16819">
    <property type="entry name" value="DUF5074"/>
    <property type="match status" value="1"/>
</dbReference>
<evidence type="ECO:0000313" key="3">
    <source>
        <dbReference type="Proteomes" id="UP001403385"/>
    </source>
</evidence>
<reference evidence="2 3" key="1">
    <citation type="submission" date="2024-04" db="EMBL/GenBank/DDBJ databases">
        <title>Novel genus in family Flammeovirgaceae.</title>
        <authorList>
            <person name="Nguyen T.H."/>
            <person name="Vuong T.Q."/>
            <person name="Le H."/>
            <person name="Kim S.-G."/>
        </authorList>
    </citation>
    <scope>NUCLEOTIDE SEQUENCE [LARGE SCALE GENOMIC DNA]</scope>
    <source>
        <strain evidence="2 3">JCM 23209</strain>
    </source>
</reference>
<dbReference type="PANTHER" id="PTHR47197:SF3">
    <property type="entry name" value="DIHYDRO-HEME D1 DEHYDROGENASE"/>
    <property type="match status" value="1"/>
</dbReference>
<dbReference type="RefSeq" id="WP_346819800.1">
    <property type="nucleotide sequence ID" value="NZ_JBDKWZ010000002.1"/>
</dbReference>
<gene>
    <name evidence="2" type="ORF">AAG747_03785</name>
</gene>
<dbReference type="PANTHER" id="PTHR47197">
    <property type="entry name" value="PROTEIN NIRF"/>
    <property type="match status" value="1"/>
</dbReference>
<name>A0AAW9S032_9BACT</name>
<dbReference type="InterPro" id="IPR011045">
    <property type="entry name" value="N2O_reductase_N"/>
</dbReference>
<protein>
    <submittedName>
        <fullName evidence="2">DUF5074 domain-containing protein</fullName>
    </submittedName>
</protein>
<comment type="caution">
    <text evidence="2">The sequence shown here is derived from an EMBL/GenBank/DDBJ whole genome shotgun (WGS) entry which is preliminary data.</text>
</comment>
<accession>A0AAW9S032</accession>
<feature type="chain" id="PRO_5043903345" evidence="1">
    <location>
        <begin position="19"/>
        <end position="357"/>
    </location>
</feature>
<dbReference type="InterPro" id="IPR031815">
    <property type="entry name" value="DUF5074"/>
</dbReference>
<dbReference type="Proteomes" id="UP001403385">
    <property type="component" value="Unassembled WGS sequence"/>
</dbReference>
<dbReference type="InterPro" id="IPR051200">
    <property type="entry name" value="Host-pathogen_enzymatic-act"/>
</dbReference>
<dbReference type="InterPro" id="IPR015943">
    <property type="entry name" value="WD40/YVTN_repeat-like_dom_sf"/>
</dbReference>
<dbReference type="Gene3D" id="2.130.10.10">
    <property type="entry name" value="YVTN repeat-like/Quinoprotein amine dehydrogenase"/>
    <property type="match status" value="1"/>
</dbReference>
<proteinExistence type="predicted"/>
<organism evidence="2 3">
    <name type="scientific">Rapidithrix thailandica</name>
    <dbReference type="NCBI Taxonomy" id="413964"/>
    <lineage>
        <taxon>Bacteria</taxon>
        <taxon>Pseudomonadati</taxon>
        <taxon>Bacteroidota</taxon>
        <taxon>Cytophagia</taxon>
        <taxon>Cytophagales</taxon>
        <taxon>Flammeovirgaceae</taxon>
        <taxon>Rapidithrix</taxon>
    </lineage>
</organism>
<dbReference type="AlphaFoldDB" id="A0AAW9S032"/>
<keyword evidence="1" id="KW-0732">Signal</keyword>
<evidence type="ECO:0000256" key="1">
    <source>
        <dbReference type="SAM" id="SignalP"/>
    </source>
</evidence>
<evidence type="ECO:0000313" key="2">
    <source>
        <dbReference type="EMBL" id="MEN7547012.1"/>
    </source>
</evidence>
<feature type="signal peptide" evidence="1">
    <location>
        <begin position="1"/>
        <end position="18"/>
    </location>
</feature>